<proteinExistence type="predicted"/>
<gene>
    <name evidence="1" type="ORF">Zm00014a_011364</name>
    <name evidence="2" type="ORF">Zm00014a_033616</name>
</gene>
<organism evidence="2">
    <name type="scientific">Zea mays</name>
    <name type="common">Maize</name>
    <dbReference type="NCBI Taxonomy" id="4577"/>
    <lineage>
        <taxon>Eukaryota</taxon>
        <taxon>Viridiplantae</taxon>
        <taxon>Streptophyta</taxon>
        <taxon>Embryophyta</taxon>
        <taxon>Tracheophyta</taxon>
        <taxon>Spermatophyta</taxon>
        <taxon>Magnoliopsida</taxon>
        <taxon>Liliopsida</taxon>
        <taxon>Poales</taxon>
        <taxon>Poaceae</taxon>
        <taxon>PACMAD clade</taxon>
        <taxon>Panicoideae</taxon>
        <taxon>Andropogonodae</taxon>
        <taxon>Andropogoneae</taxon>
        <taxon>Tripsacinae</taxon>
        <taxon>Zea</taxon>
    </lineage>
</organism>
<dbReference type="Proteomes" id="UP000251960">
    <property type="component" value="Chromosome 1"/>
</dbReference>
<sequence>MATAPWSLPALAPKLGPPPPFIWIPVLLAVDLPHQTEPAIAAHLLVELRSSLSYARSSLEVPVHGSPRCSP</sequence>
<evidence type="ECO:0000313" key="2">
    <source>
        <dbReference type="EMBL" id="PWZ58573.1"/>
    </source>
</evidence>
<protein>
    <submittedName>
        <fullName evidence="2">Uncharacterized protein</fullName>
    </submittedName>
</protein>
<evidence type="ECO:0000313" key="1">
    <source>
        <dbReference type="EMBL" id="PWZ58285.1"/>
    </source>
</evidence>
<dbReference type="EMBL" id="NCVQ01000001">
    <property type="protein sequence ID" value="PWZ58285.1"/>
    <property type="molecule type" value="Genomic_DNA"/>
</dbReference>
<comment type="caution">
    <text evidence="2">The sequence shown here is derived from an EMBL/GenBank/DDBJ whole genome shotgun (WGS) entry which is preliminary data.</text>
</comment>
<name>A0A317YIZ4_MAIZE</name>
<dbReference type="AlphaFoldDB" id="A0A317YIZ4"/>
<accession>A0A317YI26</accession>
<reference evidence="2" key="1">
    <citation type="journal article" date="2018" name="Nat. Genet.">
        <title>Extensive intraspecific gene order and gene structural variations between Mo17 and other maize genomes.</title>
        <authorList>
            <person name="Sun S."/>
            <person name="Zhou Y."/>
            <person name="Chen J."/>
            <person name="Shi J."/>
            <person name="Zhao H."/>
            <person name="Zhao H."/>
            <person name="Song W."/>
            <person name="Zhang M."/>
            <person name="Cui Y."/>
            <person name="Dong X."/>
            <person name="Liu H."/>
            <person name="Ma X."/>
            <person name="Jiao Y."/>
            <person name="Wang B."/>
            <person name="Wei X."/>
            <person name="Stein J.C."/>
            <person name="Glaubitz J.C."/>
            <person name="Lu F."/>
            <person name="Yu G."/>
            <person name="Liang C."/>
            <person name="Fengler K."/>
            <person name="Li B."/>
            <person name="Rafalski A."/>
            <person name="Schnable P.S."/>
            <person name="Ware D.H."/>
            <person name="Buckler E.S."/>
            <person name="Lai J."/>
        </authorList>
    </citation>
    <scope>NUCLEOTIDE SEQUENCE [LARGE SCALE GENOMIC DNA]</scope>
    <source>
        <tissue evidence="2">Seedling</tissue>
    </source>
</reference>
<dbReference type="EMBL" id="NCVQ01000001">
    <property type="protein sequence ID" value="PWZ58573.1"/>
    <property type="molecule type" value="Genomic_DNA"/>
</dbReference>
<accession>A0A317YIZ4</accession>